<protein>
    <submittedName>
        <fullName evidence="2">LAMI_0F16204g1_1</fullName>
    </submittedName>
</protein>
<evidence type="ECO:0000313" key="3">
    <source>
        <dbReference type="Proteomes" id="UP000191024"/>
    </source>
</evidence>
<accession>A0A1G4K4U2</accession>
<dbReference type="EMBL" id="LT598467">
    <property type="protein sequence ID" value="SCU98779.1"/>
    <property type="molecule type" value="Genomic_DNA"/>
</dbReference>
<dbReference type="AlphaFoldDB" id="A0A1G4K4U2"/>
<name>A0A1G4K4U2_9SACH</name>
<gene>
    <name evidence="2" type="ORF">LAMI_0F16204G</name>
</gene>
<evidence type="ECO:0000256" key="1">
    <source>
        <dbReference type="SAM" id="MobiDB-lite"/>
    </source>
</evidence>
<feature type="region of interest" description="Disordered" evidence="1">
    <location>
        <begin position="53"/>
        <end position="135"/>
    </location>
</feature>
<organism evidence="2 3">
    <name type="scientific">Lachancea mirantina</name>
    <dbReference type="NCBI Taxonomy" id="1230905"/>
    <lineage>
        <taxon>Eukaryota</taxon>
        <taxon>Fungi</taxon>
        <taxon>Dikarya</taxon>
        <taxon>Ascomycota</taxon>
        <taxon>Saccharomycotina</taxon>
        <taxon>Saccharomycetes</taxon>
        <taxon>Saccharomycetales</taxon>
        <taxon>Saccharomycetaceae</taxon>
        <taxon>Lachancea</taxon>
    </lineage>
</organism>
<proteinExistence type="predicted"/>
<keyword evidence="3" id="KW-1185">Reference proteome</keyword>
<dbReference type="Proteomes" id="UP000191024">
    <property type="component" value="Chromosome F"/>
</dbReference>
<evidence type="ECO:0000313" key="2">
    <source>
        <dbReference type="EMBL" id="SCU98779.1"/>
    </source>
</evidence>
<feature type="region of interest" description="Disordered" evidence="1">
    <location>
        <begin position="1"/>
        <end position="27"/>
    </location>
</feature>
<sequence length="164" mass="18484">MRPPSPNWRADPKSNRALRPRSAAELPQKRKRLLVCGYSLKLHIIAEKVHGLCGARPDPVGNSGPGRRTRWGPRREWRKPRGAEAPERGGLAEESGGARRSAAKRIGVEERKGTRREGKRGEGKRGKGRKRSRGCKVQVRRSAVLSYVQLFNFHCKGIYIKMDK</sequence>
<feature type="compositionally biased region" description="Basic and acidic residues" evidence="1">
    <location>
        <begin position="106"/>
        <end position="125"/>
    </location>
</feature>
<reference evidence="3" key="1">
    <citation type="submission" date="2016-03" db="EMBL/GenBank/DDBJ databases">
        <authorList>
            <person name="Devillers H."/>
        </authorList>
    </citation>
    <scope>NUCLEOTIDE SEQUENCE [LARGE SCALE GENOMIC DNA]</scope>
</reference>
<feature type="compositionally biased region" description="Basic and acidic residues" evidence="1">
    <location>
        <begin position="73"/>
        <end position="91"/>
    </location>
</feature>